<gene>
    <name evidence="4" type="ORF">BDA99DRAFT_527746</name>
</gene>
<organism evidence="4 5">
    <name type="scientific">Phascolomyces articulosus</name>
    <dbReference type="NCBI Taxonomy" id="60185"/>
    <lineage>
        <taxon>Eukaryota</taxon>
        <taxon>Fungi</taxon>
        <taxon>Fungi incertae sedis</taxon>
        <taxon>Mucoromycota</taxon>
        <taxon>Mucoromycotina</taxon>
        <taxon>Mucoromycetes</taxon>
        <taxon>Mucorales</taxon>
        <taxon>Lichtheimiaceae</taxon>
        <taxon>Phascolomyces</taxon>
    </lineage>
</organism>
<proteinExistence type="inferred from homology"/>
<accession>A0AAD5JMP2</accession>
<dbReference type="GO" id="GO:0019216">
    <property type="term" value="P:regulation of lipid metabolic process"/>
    <property type="evidence" value="ECO:0007669"/>
    <property type="project" value="TreeGrafter"/>
</dbReference>
<comment type="similarity">
    <text evidence="1">Belongs to the OPA3 family.</text>
</comment>
<evidence type="ECO:0000313" key="4">
    <source>
        <dbReference type="EMBL" id="KAI9245898.1"/>
    </source>
</evidence>
<dbReference type="Pfam" id="PF07047">
    <property type="entry name" value="OPA3"/>
    <property type="match status" value="1"/>
</dbReference>
<feature type="coiled-coil region" evidence="3">
    <location>
        <begin position="62"/>
        <end position="100"/>
    </location>
</feature>
<dbReference type="InterPro" id="IPR010754">
    <property type="entry name" value="OPA3-like"/>
</dbReference>
<dbReference type="PANTHER" id="PTHR12499:SF0">
    <property type="entry name" value="OPTIC ATROPHY 3 PROTEIN"/>
    <property type="match status" value="1"/>
</dbReference>
<protein>
    <recommendedName>
        <fullName evidence="6">OPA3-like protein</fullName>
    </recommendedName>
</protein>
<dbReference type="Proteomes" id="UP001209540">
    <property type="component" value="Unassembled WGS sequence"/>
</dbReference>
<reference evidence="4" key="1">
    <citation type="journal article" date="2022" name="IScience">
        <title>Evolution of zygomycete secretomes and the origins of terrestrial fungal ecologies.</title>
        <authorList>
            <person name="Chang Y."/>
            <person name="Wang Y."/>
            <person name="Mondo S."/>
            <person name="Ahrendt S."/>
            <person name="Andreopoulos W."/>
            <person name="Barry K."/>
            <person name="Beard J."/>
            <person name="Benny G.L."/>
            <person name="Blankenship S."/>
            <person name="Bonito G."/>
            <person name="Cuomo C."/>
            <person name="Desiro A."/>
            <person name="Gervers K.A."/>
            <person name="Hundley H."/>
            <person name="Kuo A."/>
            <person name="LaButti K."/>
            <person name="Lang B.F."/>
            <person name="Lipzen A."/>
            <person name="O'Donnell K."/>
            <person name="Pangilinan J."/>
            <person name="Reynolds N."/>
            <person name="Sandor L."/>
            <person name="Smith M.E."/>
            <person name="Tsang A."/>
            <person name="Grigoriev I.V."/>
            <person name="Stajich J.E."/>
            <person name="Spatafora J.W."/>
        </authorList>
    </citation>
    <scope>NUCLEOTIDE SEQUENCE</scope>
    <source>
        <strain evidence="4">RSA 2281</strain>
    </source>
</reference>
<evidence type="ECO:0000256" key="3">
    <source>
        <dbReference type="SAM" id="Coils"/>
    </source>
</evidence>
<evidence type="ECO:0000256" key="1">
    <source>
        <dbReference type="ARBA" id="ARBA00007584"/>
    </source>
</evidence>
<dbReference type="EMBL" id="JAIXMP010000049">
    <property type="protein sequence ID" value="KAI9245898.1"/>
    <property type="molecule type" value="Genomic_DNA"/>
</dbReference>
<evidence type="ECO:0008006" key="6">
    <source>
        <dbReference type="Google" id="ProtNLM"/>
    </source>
</evidence>
<sequence length="143" mass="16480">MTLKMKFLGYKKEVIRPLNDARAVEAGANFLSESFIFGVAASIIIAESWRSHYSAKNRRNYVDDALENLEDENIKLKELLETTRENQKTTKDRLELLEQDNIHLRKILDEVLSVSLGLKRHSGYEQPKIVTLPGINNNHKDEQ</sequence>
<name>A0AAD5JMP2_9FUNG</name>
<reference evidence="4" key="2">
    <citation type="submission" date="2023-02" db="EMBL/GenBank/DDBJ databases">
        <authorList>
            <consortium name="DOE Joint Genome Institute"/>
            <person name="Mondo S.J."/>
            <person name="Chang Y."/>
            <person name="Wang Y."/>
            <person name="Ahrendt S."/>
            <person name="Andreopoulos W."/>
            <person name="Barry K."/>
            <person name="Beard J."/>
            <person name="Benny G.L."/>
            <person name="Blankenship S."/>
            <person name="Bonito G."/>
            <person name="Cuomo C."/>
            <person name="Desiro A."/>
            <person name="Gervers K.A."/>
            <person name="Hundley H."/>
            <person name="Kuo A."/>
            <person name="LaButti K."/>
            <person name="Lang B.F."/>
            <person name="Lipzen A."/>
            <person name="O'Donnell K."/>
            <person name="Pangilinan J."/>
            <person name="Reynolds N."/>
            <person name="Sandor L."/>
            <person name="Smith M.W."/>
            <person name="Tsang A."/>
            <person name="Grigoriev I.V."/>
            <person name="Stajich J.E."/>
            <person name="Spatafora J.W."/>
        </authorList>
    </citation>
    <scope>NUCLEOTIDE SEQUENCE</scope>
    <source>
        <strain evidence="4">RSA 2281</strain>
    </source>
</reference>
<evidence type="ECO:0000256" key="2">
    <source>
        <dbReference type="ARBA" id="ARBA00023054"/>
    </source>
</evidence>
<dbReference type="PANTHER" id="PTHR12499">
    <property type="entry name" value="OPTIC ATROPHY 3 PROTEIN OPA3"/>
    <property type="match status" value="1"/>
</dbReference>
<keyword evidence="2 3" id="KW-0175">Coiled coil</keyword>
<comment type="caution">
    <text evidence="4">The sequence shown here is derived from an EMBL/GenBank/DDBJ whole genome shotgun (WGS) entry which is preliminary data.</text>
</comment>
<evidence type="ECO:0000313" key="5">
    <source>
        <dbReference type="Proteomes" id="UP001209540"/>
    </source>
</evidence>
<dbReference type="AlphaFoldDB" id="A0AAD5JMP2"/>
<keyword evidence="5" id="KW-1185">Reference proteome</keyword>
<dbReference type="GO" id="GO:0005739">
    <property type="term" value="C:mitochondrion"/>
    <property type="evidence" value="ECO:0007669"/>
    <property type="project" value="TreeGrafter"/>
</dbReference>